<dbReference type="AlphaFoldDB" id="A0AAD8UFT5"/>
<protein>
    <recommendedName>
        <fullName evidence="1">Cytochrome b5 heme-binding domain-containing protein</fullName>
    </recommendedName>
</protein>
<feature type="domain" description="Cytochrome b5 heme-binding" evidence="1">
    <location>
        <begin position="5"/>
        <end position="61"/>
    </location>
</feature>
<dbReference type="PROSITE" id="PS50255">
    <property type="entry name" value="CYTOCHROME_B5_2"/>
    <property type="match status" value="1"/>
</dbReference>
<dbReference type="EMBL" id="JAHMHS010000131">
    <property type="protein sequence ID" value="KAK1714114.1"/>
    <property type="molecule type" value="Genomic_DNA"/>
</dbReference>
<comment type="caution">
    <text evidence="2">The sequence shown here is derived from an EMBL/GenBank/DDBJ whole genome shotgun (WGS) entry which is preliminary data.</text>
</comment>
<evidence type="ECO:0000313" key="2">
    <source>
        <dbReference type="EMBL" id="KAK1714114.1"/>
    </source>
</evidence>
<dbReference type="InterPro" id="IPR001199">
    <property type="entry name" value="Cyt_B5-like_heme/steroid-bd"/>
</dbReference>
<name>A0AAD8UFT5_GLOAC</name>
<dbReference type="Proteomes" id="UP001244207">
    <property type="component" value="Unassembled WGS sequence"/>
</dbReference>
<gene>
    <name evidence="2" type="ORF">BDZ83DRAFT_588853</name>
</gene>
<dbReference type="RefSeq" id="XP_060359930.1">
    <property type="nucleotide sequence ID" value="XM_060506183.1"/>
</dbReference>
<organism evidence="2 3">
    <name type="scientific">Glomerella acutata</name>
    <name type="common">Colletotrichum acutatum</name>
    <dbReference type="NCBI Taxonomy" id="27357"/>
    <lineage>
        <taxon>Eukaryota</taxon>
        <taxon>Fungi</taxon>
        <taxon>Dikarya</taxon>
        <taxon>Ascomycota</taxon>
        <taxon>Pezizomycotina</taxon>
        <taxon>Sordariomycetes</taxon>
        <taxon>Hypocreomycetidae</taxon>
        <taxon>Glomerellales</taxon>
        <taxon>Glomerellaceae</taxon>
        <taxon>Colletotrichum</taxon>
        <taxon>Colletotrichum acutatum species complex</taxon>
    </lineage>
</organism>
<accession>A0AAD8UFT5</accession>
<reference evidence="2" key="1">
    <citation type="submission" date="2021-12" db="EMBL/GenBank/DDBJ databases">
        <title>Comparative genomics, transcriptomics and evolutionary studies reveal genomic signatures of adaptation to plant cell wall in hemibiotrophic fungi.</title>
        <authorList>
            <consortium name="DOE Joint Genome Institute"/>
            <person name="Baroncelli R."/>
            <person name="Diaz J.F."/>
            <person name="Benocci T."/>
            <person name="Peng M."/>
            <person name="Battaglia E."/>
            <person name="Haridas S."/>
            <person name="Andreopoulos W."/>
            <person name="Labutti K."/>
            <person name="Pangilinan J."/>
            <person name="Floch G.L."/>
            <person name="Makela M.R."/>
            <person name="Henrissat B."/>
            <person name="Grigoriev I.V."/>
            <person name="Crouch J.A."/>
            <person name="De Vries R.P."/>
            <person name="Sukno S.A."/>
            <person name="Thon M.R."/>
        </authorList>
    </citation>
    <scope>NUCLEOTIDE SEQUENCE</scope>
    <source>
        <strain evidence="2">CBS 112980</strain>
    </source>
</reference>
<dbReference type="Gene3D" id="3.10.120.10">
    <property type="entry name" value="Cytochrome b5-like heme/steroid binding domain"/>
    <property type="match status" value="1"/>
</dbReference>
<evidence type="ECO:0000259" key="1">
    <source>
        <dbReference type="PROSITE" id="PS50255"/>
    </source>
</evidence>
<sequence length="61" mass="6829">MDRDSRIITPREVEGMIADGRTIVILDEMVLRLDGWMGKHPGGQLAILHMVGRDATDEIKV</sequence>
<dbReference type="GeneID" id="85390082"/>
<dbReference type="Pfam" id="PF00173">
    <property type="entry name" value="Cyt-b5"/>
    <property type="match status" value="1"/>
</dbReference>
<proteinExistence type="predicted"/>
<dbReference type="SUPFAM" id="SSF55856">
    <property type="entry name" value="Cytochrome b5-like heme/steroid binding domain"/>
    <property type="match status" value="1"/>
</dbReference>
<keyword evidence="3" id="KW-1185">Reference proteome</keyword>
<evidence type="ECO:0000313" key="3">
    <source>
        <dbReference type="Proteomes" id="UP001244207"/>
    </source>
</evidence>
<dbReference type="InterPro" id="IPR036400">
    <property type="entry name" value="Cyt_B5-like_heme/steroid_sf"/>
</dbReference>